<keyword evidence="1" id="KW-0472">Membrane</keyword>
<keyword evidence="1" id="KW-1133">Transmembrane helix</keyword>
<dbReference type="InterPro" id="IPR021730">
    <property type="entry name" value="YdbH"/>
</dbReference>
<gene>
    <name evidence="2" type="ordered locus">Spea_1849</name>
</gene>
<sequence length="1104" mass="122353">MSQAVNRNWRQKAPRFILFSCLGLIALVTVVAGIALWHYERLTIHFANQFLVPYQTQIHSLKFKPIRLSQWQVSQAELTIHDTDITISGLNLLFDENTKPWAFQVSDLLALSVANIEVKLAPSALKASSQNSNETGPTIGLNFDAFPEIRLDNIRIAIKGLEDSAPTLELEQLSLNRLGELKSLLKVDHKPLLDLSAELNQKQWHTSTKIDLTLLQSFSRRLAAVEQSLDANQSANAIDSNMSLLAPLYRLTQMLDDKHVLLDATLDSAATLDLKTAELTSHHNLQGTRLVLNDYAKLILQPISLSDSVQPLGRLDFEVNGHLATPKLTVLPFELPVALENNLNADANLNSSINSDKQLTRLLSLVDDKPFEQALSQLYEQLSLTSGKVTATVNPRGKTKEKQTQQKPSLLLSFDEGLSYQIDQEALSIPKLSLALLNSKLEAKLLVSSLSYQTFTADGSPQAQTNSQIHKQVANYYQLNANWQLKAAHQQSITLNRLWPKLAELPYLIEIDKASLNIEGKLAFNQTQQQTSYSISIASGASQQAEGIKISSQVQAASTTIAPSHLESEIGQTELSIDSPIEYQFLQGQTLLTIPALSYQVTGVDGNLQLHNALEENYKLWLDNADIKLKQAIPLIFDSKGKDSANADSSFVSQLLNHTLSNEIHISLAQLTLDKSGYNRASQSSSAKADTRVSKHKRRLIKQKLAQFESIDLNQKLQLKQQRINSDENWKINDLFLSSQHQFAPELNNRFDDLSRFKLTGDWQFSSEFAPILAFLSQTDSLPDSLDIKGNADLTMHYQLNRDQKLAFNLTLDPKVSDIQGSLNNLPFDGGNMDTQCQFDWLQDSANKRESAFNCDNISLSLKAFNPGVLITDINAEAAISFATQSASEANNELVNEQEIELTNKDKEAQNLALAQQLLGIKQASIGLTAQGNLLGGQLLIPQFQLNLKNPSSAYFVLQQIDLEQLLAIQPQVGIYADGIFDGVLPVNIEKGKASITGGRLAARAPGGLIAIGNNPAVEQMRQSQPYLEFAFSALEHLNYSELSSSFDMDAQGDAVLKVNVKGRSRGIERPIHFNYSQEENMLQLLRSLQIGDNLQDQIERAVN</sequence>
<name>A8H3N5_SHEPA</name>
<reference evidence="2 3" key="1">
    <citation type="submission" date="2007-10" db="EMBL/GenBank/DDBJ databases">
        <title>Complete sequence of Shewanella pealeana ATCC 700345.</title>
        <authorList>
            <consortium name="US DOE Joint Genome Institute"/>
            <person name="Copeland A."/>
            <person name="Lucas S."/>
            <person name="Lapidus A."/>
            <person name="Barry K."/>
            <person name="Glavina del Rio T."/>
            <person name="Dalin E."/>
            <person name="Tice H."/>
            <person name="Pitluck S."/>
            <person name="Chertkov O."/>
            <person name="Brettin T."/>
            <person name="Bruce D."/>
            <person name="Detter J.C."/>
            <person name="Han C."/>
            <person name="Schmutz J."/>
            <person name="Larimer F."/>
            <person name="Land M."/>
            <person name="Hauser L."/>
            <person name="Kyrpides N."/>
            <person name="Kim E."/>
            <person name="Zhao J.-S.Z."/>
            <person name="Manno D."/>
            <person name="Hawari J."/>
            <person name="Richardson P."/>
        </authorList>
    </citation>
    <scope>NUCLEOTIDE SEQUENCE [LARGE SCALE GENOMIC DNA]</scope>
    <source>
        <strain evidence="3">ATCC 700345 / ANG-SQ1</strain>
    </source>
</reference>
<protein>
    <submittedName>
        <fullName evidence="2">Uncharacterized protein</fullName>
    </submittedName>
</protein>
<proteinExistence type="predicted"/>
<keyword evidence="3" id="KW-1185">Reference proteome</keyword>
<dbReference type="Proteomes" id="UP000002608">
    <property type="component" value="Chromosome"/>
</dbReference>
<dbReference type="EMBL" id="CP000851">
    <property type="protein sequence ID" value="ABV87172.1"/>
    <property type="molecule type" value="Genomic_DNA"/>
</dbReference>
<dbReference type="STRING" id="398579.Spea_1849"/>
<feature type="transmembrane region" description="Helical" evidence="1">
    <location>
        <begin position="16"/>
        <end position="39"/>
    </location>
</feature>
<dbReference type="Pfam" id="PF11739">
    <property type="entry name" value="YdbH-like"/>
    <property type="match status" value="1"/>
</dbReference>
<dbReference type="RefSeq" id="WP_012155092.1">
    <property type="nucleotide sequence ID" value="NC_009901.1"/>
</dbReference>
<evidence type="ECO:0000313" key="3">
    <source>
        <dbReference type="Proteomes" id="UP000002608"/>
    </source>
</evidence>
<keyword evidence="1" id="KW-0812">Transmembrane</keyword>
<dbReference type="eggNOG" id="COG2911">
    <property type="taxonomic scope" value="Bacteria"/>
</dbReference>
<evidence type="ECO:0000256" key="1">
    <source>
        <dbReference type="SAM" id="Phobius"/>
    </source>
</evidence>
<accession>A8H3N5</accession>
<dbReference type="KEGG" id="spl:Spea_1849"/>
<dbReference type="AlphaFoldDB" id="A8H3N5"/>
<organism evidence="2 3">
    <name type="scientific">Shewanella pealeana (strain ATCC 700345 / ANG-SQ1)</name>
    <dbReference type="NCBI Taxonomy" id="398579"/>
    <lineage>
        <taxon>Bacteria</taxon>
        <taxon>Pseudomonadati</taxon>
        <taxon>Pseudomonadota</taxon>
        <taxon>Gammaproteobacteria</taxon>
        <taxon>Alteromonadales</taxon>
        <taxon>Shewanellaceae</taxon>
        <taxon>Shewanella</taxon>
    </lineage>
</organism>
<dbReference type="HOGENOM" id="CLU_289652_0_0_6"/>
<evidence type="ECO:0000313" key="2">
    <source>
        <dbReference type="EMBL" id="ABV87172.1"/>
    </source>
</evidence>